<dbReference type="AlphaFoldDB" id="A0A9X9X6Y9"/>
<evidence type="ECO:0000256" key="3">
    <source>
        <dbReference type="ARBA" id="ARBA00023136"/>
    </source>
</evidence>
<comment type="caution">
    <text evidence="6">The sequence shown here is derived from an EMBL/GenBank/DDBJ whole genome shotgun (WGS) entry which is preliminary data.</text>
</comment>
<feature type="transmembrane region" description="Helical" evidence="4">
    <location>
        <begin position="143"/>
        <end position="166"/>
    </location>
</feature>
<feature type="transmembrane region" description="Helical" evidence="4">
    <location>
        <begin position="172"/>
        <end position="194"/>
    </location>
</feature>
<dbReference type="SUPFAM" id="SSF103473">
    <property type="entry name" value="MFS general substrate transporter"/>
    <property type="match status" value="1"/>
</dbReference>
<reference evidence="6" key="1">
    <citation type="submission" date="2020-01" db="EMBL/GenBank/DDBJ databases">
        <authorList>
            <person name="Rat A."/>
        </authorList>
    </citation>
    <scope>NUCLEOTIDE SEQUENCE</scope>
    <source>
        <strain evidence="6">LMG 31228</strain>
    </source>
</reference>
<dbReference type="PANTHER" id="PTHR11360:SF284">
    <property type="entry name" value="EG:103B4.3 PROTEIN-RELATED"/>
    <property type="match status" value="1"/>
</dbReference>
<gene>
    <name evidence="6" type="ORF">GXW74_03180</name>
</gene>
<dbReference type="Pfam" id="PF07690">
    <property type="entry name" value="MFS_1"/>
    <property type="match status" value="1"/>
</dbReference>
<dbReference type="RefSeq" id="WP_211844830.1">
    <property type="nucleotide sequence ID" value="NZ_JAAEDL010000002.1"/>
</dbReference>
<sequence>MTQDLAAPDAPDSLTGWLATLSAFIAGFVAFGVMYSFGVFFTPMAAEFDASRTSTSAFFAITSVLFYFFGSVTGRLSDRFGPRRIVSAGAVIMAAGLVLTATTTQMWIGYLTYGLGVGIGASCAYVPTLAIVGGWFNRHRTTALGLAAAGTGCGTLLMPPVAAMLIEAHGWRAAYAVFGAGAFVLLLLCAWIARPPPPAPESPATKLRRVVRSRSFALLYISWVLATTGLTASMVFLAPFAQATGVSPVAAAMLVSIIGGASILGRGGIGIISQKMGSVRLYKSSVLVMAVSYLLWLPFTGYGWLVAFAATLGLGYGVRIALTPVILIEFFGLGNRGALLGVFLTASSISAVCGPLLAGWIIDQTGSYQWGVAFALVMGGLGFIAIVPLRRE</sequence>
<feature type="transmembrane region" description="Helical" evidence="4">
    <location>
        <begin position="339"/>
        <end position="362"/>
    </location>
</feature>
<evidence type="ECO:0000313" key="6">
    <source>
        <dbReference type="EMBL" id="MBR0679475.1"/>
    </source>
</evidence>
<feature type="transmembrane region" description="Helical" evidence="4">
    <location>
        <begin position="249"/>
        <end position="269"/>
    </location>
</feature>
<feature type="transmembrane region" description="Helical" evidence="4">
    <location>
        <begin position="305"/>
        <end position="327"/>
    </location>
</feature>
<evidence type="ECO:0000313" key="7">
    <source>
        <dbReference type="Proteomes" id="UP001138709"/>
    </source>
</evidence>
<keyword evidence="7" id="KW-1185">Reference proteome</keyword>
<dbReference type="GO" id="GO:0022857">
    <property type="term" value="F:transmembrane transporter activity"/>
    <property type="evidence" value="ECO:0007669"/>
    <property type="project" value="InterPro"/>
</dbReference>
<feature type="transmembrane region" description="Helical" evidence="4">
    <location>
        <begin position="114"/>
        <end position="136"/>
    </location>
</feature>
<organism evidence="6 7">
    <name type="scientific">Neoroseomonas eburnea</name>
    <dbReference type="NCBI Taxonomy" id="1346889"/>
    <lineage>
        <taxon>Bacteria</taxon>
        <taxon>Pseudomonadati</taxon>
        <taxon>Pseudomonadota</taxon>
        <taxon>Alphaproteobacteria</taxon>
        <taxon>Acetobacterales</taxon>
        <taxon>Acetobacteraceae</taxon>
        <taxon>Neoroseomonas</taxon>
    </lineage>
</organism>
<dbReference type="EMBL" id="JAAEDL010000002">
    <property type="protein sequence ID" value="MBR0679475.1"/>
    <property type="molecule type" value="Genomic_DNA"/>
</dbReference>
<evidence type="ECO:0000256" key="1">
    <source>
        <dbReference type="ARBA" id="ARBA00022692"/>
    </source>
</evidence>
<feature type="domain" description="Major facilitator superfamily (MFS) profile" evidence="5">
    <location>
        <begin position="15"/>
        <end position="392"/>
    </location>
</feature>
<dbReference type="InterPro" id="IPR020846">
    <property type="entry name" value="MFS_dom"/>
</dbReference>
<dbReference type="PANTHER" id="PTHR11360">
    <property type="entry name" value="MONOCARBOXYLATE TRANSPORTER"/>
    <property type="match status" value="1"/>
</dbReference>
<feature type="transmembrane region" description="Helical" evidence="4">
    <location>
        <begin position="53"/>
        <end position="73"/>
    </location>
</feature>
<feature type="transmembrane region" description="Helical" evidence="4">
    <location>
        <begin position="368"/>
        <end position="389"/>
    </location>
</feature>
<proteinExistence type="predicted"/>
<name>A0A9X9X6Y9_9PROT</name>
<feature type="transmembrane region" description="Helical" evidence="4">
    <location>
        <begin position="21"/>
        <end position="41"/>
    </location>
</feature>
<protein>
    <submittedName>
        <fullName evidence="6">MFS transporter</fullName>
    </submittedName>
</protein>
<evidence type="ECO:0000256" key="4">
    <source>
        <dbReference type="SAM" id="Phobius"/>
    </source>
</evidence>
<keyword evidence="3 4" id="KW-0472">Membrane</keyword>
<keyword evidence="2 4" id="KW-1133">Transmembrane helix</keyword>
<keyword evidence="1 4" id="KW-0812">Transmembrane</keyword>
<dbReference type="InterPro" id="IPR050327">
    <property type="entry name" value="Proton-linked_MCT"/>
</dbReference>
<accession>A0A9X9X6Y9</accession>
<dbReference type="Proteomes" id="UP001138709">
    <property type="component" value="Unassembled WGS sequence"/>
</dbReference>
<feature type="transmembrane region" description="Helical" evidence="4">
    <location>
        <begin position="85"/>
        <end position="108"/>
    </location>
</feature>
<dbReference type="PROSITE" id="PS50850">
    <property type="entry name" value="MFS"/>
    <property type="match status" value="1"/>
</dbReference>
<evidence type="ECO:0000256" key="2">
    <source>
        <dbReference type="ARBA" id="ARBA00022989"/>
    </source>
</evidence>
<dbReference type="Gene3D" id="1.20.1250.20">
    <property type="entry name" value="MFS general substrate transporter like domains"/>
    <property type="match status" value="2"/>
</dbReference>
<evidence type="ECO:0000259" key="5">
    <source>
        <dbReference type="PROSITE" id="PS50850"/>
    </source>
</evidence>
<feature type="transmembrane region" description="Helical" evidence="4">
    <location>
        <begin position="215"/>
        <end position="237"/>
    </location>
</feature>
<dbReference type="InterPro" id="IPR036259">
    <property type="entry name" value="MFS_trans_sf"/>
</dbReference>
<dbReference type="InterPro" id="IPR011701">
    <property type="entry name" value="MFS"/>
</dbReference>
<reference evidence="6" key="2">
    <citation type="journal article" date="2021" name="Syst. Appl. Microbiol.">
        <title>Roseomonas hellenica sp. nov., isolated from roots of wild-growing Alkanna tinctoria.</title>
        <authorList>
            <person name="Rat A."/>
            <person name="Naranjo H.D."/>
            <person name="Lebbe L."/>
            <person name="Cnockaert M."/>
            <person name="Krigas N."/>
            <person name="Grigoriadou K."/>
            <person name="Maloupa E."/>
            <person name="Willems A."/>
        </authorList>
    </citation>
    <scope>NUCLEOTIDE SEQUENCE</scope>
    <source>
        <strain evidence="6">LMG 31228</strain>
    </source>
</reference>
<feature type="transmembrane region" description="Helical" evidence="4">
    <location>
        <begin position="281"/>
        <end position="299"/>
    </location>
</feature>